<dbReference type="InterPro" id="IPR011763">
    <property type="entry name" value="COA_CT_C"/>
</dbReference>
<comment type="pathway">
    <text evidence="2">Amino-acid degradation; L-leucine degradation; (S)-3-hydroxy-3-methylglutaryl-CoA from 3-isovaleryl-CoA: step 2/3.</text>
</comment>
<reference evidence="10" key="1">
    <citation type="submission" date="2021-01" db="EMBL/GenBank/DDBJ databases">
        <authorList>
            <person name="Corre E."/>
            <person name="Pelletier E."/>
            <person name="Niang G."/>
            <person name="Scheremetjew M."/>
            <person name="Finn R."/>
            <person name="Kale V."/>
            <person name="Holt S."/>
            <person name="Cochrane G."/>
            <person name="Meng A."/>
            <person name="Brown T."/>
            <person name="Cohen L."/>
        </authorList>
    </citation>
    <scope>NUCLEOTIDE SEQUENCE</scope>
    <source>
        <strain evidence="10">Isolate 1302-5</strain>
    </source>
</reference>
<dbReference type="InterPro" id="IPR029045">
    <property type="entry name" value="ClpP/crotonase-like_dom_sf"/>
</dbReference>
<dbReference type="InterPro" id="IPR034733">
    <property type="entry name" value="AcCoA_carboxyl_beta"/>
</dbReference>
<feature type="compositionally biased region" description="Acidic residues" evidence="7">
    <location>
        <begin position="175"/>
        <end position="195"/>
    </location>
</feature>
<feature type="region of interest" description="Disordered" evidence="7">
    <location>
        <begin position="173"/>
        <end position="207"/>
    </location>
</feature>
<feature type="compositionally biased region" description="Basic and acidic residues" evidence="7">
    <location>
        <begin position="97"/>
        <end position="110"/>
    </location>
</feature>
<dbReference type="SUPFAM" id="SSF52096">
    <property type="entry name" value="ClpP/crotonase"/>
    <property type="match status" value="2"/>
</dbReference>
<dbReference type="PANTHER" id="PTHR22855">
    <property type="entry name" value="ACETYL, PROPIONYL, PYRUVATE, AND GLUTACONYL CARBOXYLASE-RELATED"/>
    <property type="match status" value="1"/>
</dbReference>
<evidence type="ECO:0000256" key="6">
    <source>
        <dbReference type="ARBA" id="ARBA00052347"/>
    </source>
</evidence>
<feature type="region of interest" description="Disordered" evidence="7">
    <location>
        <begin position="54"/>
        <end position="145"/>
    </location>
</feature>
<comment type="catalytic activity">
    <reaction evidence="6">
        <text>3-methylbut-2-enoyl-CoA + hydrogencarbonate + ATP = 3-methyl-(2E)-glutaconyl-CoA + ADP + phosphate + H(+)</text>
        <dbReference type="Rhea" id="RHEA:13589"/>
        <dbReference type="ChEBI" id="CHEBI:15378"/>
        <dbReference type="ChEBI" id="CHEBI:17544"/>
        <dbReference type="ChEBI" id="CHEBI:30616"/>
        <dbReference type="ChEBI" id="CHEBI:43474"/>
        <dbReference type="ChEBI" id="CHEBI:57344"/>
        <dbReference type="ChEBI" id="CHEBI:57346"/>
        <dbReference type="ChEBI" id="CHEBI:456216"/>
        <dbReference type="EC" id="6.4.1.4"/>
    </reaction>
</comment>
<dbReference type="AlphaFoldDB" id="A0A7S4IA73"/>
<evidence type="ECO:0000256" key="1">
    <source>
        <dbReference type="ARBA" id="ARBA00006102"/>
    </source>
</evidence>
<evidence type="ECO:0000313" key="10">
    <source>
        <dbReference type="EMBL" id="CAE2223310.1"/>
    </source>
</evidence>
<dbReference type="GO" id="GO:1905202">
    <property type="term" value="C:methylcrotonoyl-CoA carboxylase complex"/>
    <property type="evidence" value="ECO:0007669"/>
    <property type="project" value="TreeGrafter"/>
</dbReference>
<evidence type="ECO:0000259" key="8">
    <source>
        <dbReference type="PROSITE" id="PS50980"/>
    </source>
</evidence>
<evidence type="ECO:0000259" key="9">
    <source>
        <dbReference type="PROSITE" id="PS50989"/>
    </source>
</evidence>
<name>A0A7S4IA73_9STRA</name>
<dbReference type="PROSITE" id="PS50989">
    <property type="entry name" value="COA_CT_CTER"/>
    <property type="match status" value="1"/>
</dbReference>
<feature type="domain" description="CoA carboxyltransferase C-terminal" evidence="9">
    <location>
        <begin position="410"/>
        <end position="664"/>
    </location>
</feature>
<evidence type="ECO:0000256" key="7">
    <source>
        <dbReference type="SAM" id="MobiDB-lite"/>
    </source>
</evidence>
<dbReference type="Gene3D" id="3.90.226.10">
    <property type="entry name" value="2-enoyl-CoA Hydratase, Chain A, domain 1"/>
    <property type="match status" value="2"/>
</dbReference>
<dbReference type="Pfam" id="PF01039">
    <property type="entry name" value="Carboxyl_trans"/>
    <property type="match status" value="1"/>
</dbReference>
<sequence length="669" mass="71434">MTASAVVVASAAARVMTLSSSLRRRGGSALLDRASASAAAGRCGTLARPLSSDAYCNDSDPSSSSSLFDRPYPMPSPQIDHSIHRPPTLSSSTSARHKLDPRDETTRDASARTAASQVARLNSRLARVRSGGGERAVRRHRERNKMLPRERIDALVDPGTPFLELSALAGMYNWNDDDNDDGDDSDGSDSGDGSEAEGSIDPQESMNVPSGAIITGIGIISGTPCVVIGNDATVKGGTYHPITVKKHLRAQEIALENRLPCVYLVDSGGAYLPRQSEVFPDRDHFGRIFYNQARMSAANVPQIAAVCGSCTAGGAYVPAMSDETIIVRGNGTIFLGGPPLVRAATGEVVSAEELGGAEVHATVSGVADHLAEDERDAMRIVRDIVSNLNREAVDGIGGDGITGLNLNPKGWDEPLYPPSELGSIVPVDPKRPFDVRAILARLLDGSRFHEFKSNYGKTIVCGFGAILGQKVGIIANNGVLFSESSLKAAHFVELCSQRGVPLLFLQNITGFMIGRRYEHGGIAKDGAKLVTAVASSNVPKLTLIVGGSYGAGNYGMCGRSYGPRFLYTWPNARIGVMGGEQAAGVLAAVQRDAVESKGETWSDEEEDEFRKPILDKYERESTSYYSTARLWDDGIIDPADTRQVLGMSLAIARRRGCVPNETKFGVFRM</sequence>
<dbReference type="EC" id="6.4.1.4" evidence="3"/>
<accession>A0A7S4IA73</accession>
<feature type="domain" description="CoA carboxyltransferase N-terminal" evidence="8">
    <location>
        <begin position="114"/>
        <end position="400"/>
    </location>
</feature>
<protein>
    <recommendedName>
        <fullName evidence="3">methylcrotonoyl-CoA carboxylase</fullName>
        <ecNumber evidence="3">6.4.1.4</ecNumber>
    </recommendedName>
    <alternativeName>
        <fullName evidence="5">3-methylcrotonyl-CoA carboxylase 2</fullName>
    </alternativeName>
    <alternativeName>
        <fullName evidence="4">3-methylcrotonyl-CoA:carbon dioxide ligase subunit beta</fullName>
    </alternativeName>
</protein>
<evidence type="ECO:0000256" key="4">
    <source>
        <dbReference type="ARBA" id="ARBA00031237"/>
    </source>
</evidence>
<dbReference type="GO" id="GO:0006552">
    <property type="term" value="P:L-leucine catabolic process"/>
    <property type="evidence" value="ECO:0007669"/>
    <property type="project" value="UniProtKB-UniPathway"/>
</dbReference>
<gene>
    <name evidence="10" type="ORF">OAUR00152_LOCUS9231</name>
</gene>
<dbReference type="InterPro" id="IPR011762">
    <property type="entry name" value="COA_CT_N"/>
</dbReference>
<dbReference type="GO" id="GO:0004485">
    <property type="term" value="F:methylcrotonoyl-CoA carboxylase activity"/>
    <property type="evidence" value="ECO:0007669"/>
    <property type="project" value="UniProtKB-EC"/>
</dbReference>
<evidence type="ECO:0000256" key="3">
    <source>
        <dbReference type="ARBA" id="ARBA00026116"/>
    </source>
</evidence>
<proteinExistence type="inferred from homology"/>
<dbReference type="EMBL" id="HBKQ01013408">
    <property type="protein sequence ID" value="CAE2223310.1"/>
    <property type="molecule type" value="Transcribed_RNA"/>
</dbReference>
<dbReference type="FunFam" id="3.90.226.10:FF:000046">
    <property type="entry name" value="Geranyl-CoA carboxylase beta subunit"/>
    <property type="match status" value="1"/>
</dbReference>
<dbReference type="PROSITE" id="PS50980">
    <property type="entry name" value="COA_CT_NTER"/>
    <property type="match status" value="1"/>
</dbReference>
<evidence type="ECO:0000256" key="5">
    <source>
        <dbReference type="ARBA" id="ARBA00031404"/>
    </source>
</evidence>
<evidence type="ECO:0000256" key="2">
    <source>
        <dbReference type="ARBA" id="ARBA00025711"/>
    </source>
</evidence>
<dbReference type="PANTHER" id="PTHR22855:SF13">
    <property type="entry name" value="METHYLCROTONOYL-COA CARBOXYLASE BETA CHAIN, MITOCHONDRIAL"/>
    <property type="match status" value="1"/>
</dbReference>
<dbReference type="FunFam" id="3.90.226.10:FF:000004">
    <property type="entry name" value="Methylcrotonoyl-CoA carboxylase beta chain"/>
    <property type="match status" value="1"/>
</dbReference>
<dbReference type="UniPathway" id="UPA00363">
    <property type="reaction ID" value="UER00861"/>
</dbReference>
<comment type="similarity">
    <text evidence="1">Belongs to the AccD/PCCB family.</text>
</comment>
<organism evidence="10">
    <name type="scientific">Odontella aurita</name>
    <dbReference type="NCBI Taxonomy" id="265563"/>
    <lineage>
        <taxon>Eukaryota</taxon>
        <taxon>Sar</taxon>
        <taxon>Stramenopiles</taxon>
        <taxon>Ochrophyta</taxon>
        <taxon>Bacillariophyta</taxon>
        <taxon>Mediophyceae</taxon>
        <taxon>Biddulphiophycidae</taxon>
        <taxon>Eupodiscales</taxon>
        <taxon>Odontellaceae</taxon>
        <taxon>Odontella</taxon>
    </lineage>
</organism>
<dbReference type="GO" id="GO:0005739">
    <property type="term" value="C:mitochondrion"/>
    <property type="evidence" value="ECO:0007669"/>
    <property type="project" value="TreeGrafter"/>
</dbReference>
<dbReference type="InterPro" id="IPR045190">
    <property type="entry name" value="MCCB/AccD1-like"/>
</dbReference>